<proteinExistence type="predicted"/>
<evidence type="ECO:0000256" key="1">
    <source>
        <dbReference type="SAM" id="MobiDB-lite"/>
    </source>
</evidence>
<evidence type="ECO:0000256" key="2">
    <source>
        <dbReference type="SAM" id="Phobius"/>
    </source>
</evidence>
<protein>
    <submittedName>
        <fullName evidence="3">Uncharacterized protein</fullName>
    </submittedName>
</protein>
<organism evidence="3 4">
    <name type="scientific">Fusarium euwallaceae</name>
    <dbReference type="NCBI Taxonomy" id="1147111"/>
    <lineage>
        <taxon>Eukaryota</taxon>
        <taxon>Fungi</taxon>
        <taxon>Dikarya</taxon>
        <taxon>Ascomycota</taxon>
        <taxon>Pezizomycotina</taxon>
        <taxon>Sordariomycetes</taxon>
        <taxon>Hypocreomycetidae</taxon>
        <taxon>Hypocreales</taxon>
        <taxon>Nectriaceae</taxon>
        <taxon>Fusarium</taxon>
        <taxon>Fusarium solani species complex</taxon>
    </lineage>
</organism>
<keyword evidence="4" id="KW-1185">Reference proteome</keyword>
<feature type="transmembrane region" description="Helical" evidence="2">
    <location>
        <begin position="12"/>
        <end position="31"/>
    </location>
</feature>
<accession>A0A430L6M9</accession>
<dbReference type="EMBL" id="MIKF01000377">
    <property type="protein sequence ID" value="RTE71378.1"/>
    <property type="molecule type" value="Genomic_DNA"/>
</dbReference>
<feature type="transmembrane region" description="Helical" evidence="2">
    <location>
        <begin position="43"/>
        <end position="63"/>
    </location>
</feature>
<gene>
    <name evidence="3" type="ORF">BHE90_014210</name>
</gene>
<dbReference type="AlphaFoldDB" id="A0A430L6M9"/>
<dbReference type="Proteomes" id="UP000287124">
    <property type="component" value="Unassembled WGS sequence"/>
</dbReference>
<feature type="compositionally biased region" description="Polar residues" evidence="1">
    <location>
        <begin position="249"/>
        <end position="267"/>
    </location>
</feature>
<name>A0A430L6M9_9HYPO</name>
<evidence type="ECO:0000313" key="4">
    <source>
        <dbReference type="Proteomes" id="UP000287124"/>
    </source>
</evidence>
<feature type="transmembrane region" description="Helical" evidence="2">
    <location>
        <begin position="138"/>
        <end position="160"/>
    </location>
</feature>
<keyword evidence="2" id="KW-1133">Transmembrane helix</keyword>
<feature type="region of interest" description="Disordered" evidence="1">
    <location>
        <begin position="224"/>
        <end position="276"/>
    </location>
</feature>
<reference evidence="3 4" key="1">
    <citation type="submission" date="2017-06" db="EMBL/GenBank/DDBJ databases">
        <title>Comparative genomic analysis of Ambrosia Fusariam Clade fungi.</title>
        <authorList>
            <person name="Stajich J.E."/>
            <person name="Carrillo J."/>
            <person name="Kijimoto T."/>
            <person name="Eskalen A."/>
            <person name="O'Donnell K."/>
            <person name="Kasson M."/>
        </authorList>
    </citation>
    <scope>NUCLEOTIDE SEQUENCE [LARGE SCALE GENOMIC DNA]</scope>
    <source>
        <strain evidence="3 4">UCR1854</strain>
    </source>
</reference>
<keyword evidence="2" id="KW-0472">Membrane</keyword>
<feature type="transmembrane region" description="Helical" evidence="2">
    <location>
        <begin position="78"/>
        <end position="100"/>
    </location>
</feature>
<evidence type="ECO:0000313" key="3">
    <source>
        <dbReference type="EMBL" id="RTE71378.1"/>
    </source>
</evidence>
<sequence>MEPLPRHQIVDAYFVSSLSLFWVPVFVVVYTMRGAPWSKNWRWRCLMAAWAILELSSLAVFVVKTREKSKISWLPMRSMYGIFVTSSLWGISILQVTAVIYQLGSHTRLDKLAGWTAVAGFIEVSFIVALMLVPQVTVYIEIAYVITPFTSQISTIVMMIHHFFRRTPGQNTPRPRVSGSIWVSLAMIVISIVAVVLSVTGLCQSAPMIHGILYAREPITALRSAKQAKPSPPPPDTHPEIPLALDALPNSTSSLTHGTSRPTSSDTRPAPHYSLC</sequence>
<feature type="transmembrane region" description="Helical" evidence="2">
    <location>
        <begin position="112"/>
        <end position="132"/>
    </location>
</feature>
<comment type="caution">
    <text evidence="3">The sequence shown here is derived from an EMBL/GenBank/DDBJ whole genome shotgun (WGS) entry which is preliminary data.</text>
</comment>
<keyword evidence="2" id="KW-0812">Transmembrane</keyword>
<feature type="transmembrane region" description="Helical" evidence="2">
    <location>
        <begin position="181"/>
        <end position="202"/>
    </location>
</feature>